<dbReference type="Proteomes" id="UP000034034">
    <property type="component" value="Chromosome"/>
</dbReference>
<proteinExistence type="predicted"/>
<evidence type="ECO:0000313" key="5">
    <source>
        <dbReference type="Proteomes" id="UP000034034"/>
    </source>
</evidence>
<name>A0A0F7G0M5_9ACTN</name>
<feature type="region of interest" description="Disordered" evidence="1">
    <location>
        <begin position="14"/>
        <end position="159"/>
    </location>
</feature>
<feature type="domain" description="Transglycosylase SLT" evidence="3">
    <location>
        <begin position="190"/>
        <end position="261"/>
    </location>
</feature>
<evidence type="ECO:0000313" key="4">
    <source>
        <dbReference type="EMBL" id="AKG46573.1"/>
    </source>
</evidence>
<feature type="compositionally biased region" description="Low complexity" evidence="1">
    <location>
        <begin position="47"/>
        <end position="126"/>
    </location>
</feature>
<organism evidence="4 5">
    <name type="scientific">Streptomyces xiamenensis</name>
    <dbReference type="NCBI Taxonomy" id="408015"/>
    <lineage>
        <taxon>Bacteria</taxon>
        <taxon>Bacillati</taxon>
        <taxon>Actinomycetota</taxon>
        <taxon>Actinomycetes</taxon>
        <taxon>Kitasatosporales</taxon>
        <taxon>Streptomycetaceae</taxon>
        <taxon>Streptomyces</taxon>
    </lineage>
</organism>
<keyword evidence="2" id="KW-0732">Signal</keyword>
<evidence type="ECO:0000256" key="2">
    <source>
        <dbReference type="SAM" id="SignalP"/>
    </source>
</evidence>
<dbReference type="SUPFAM" id="SSF53955">
    <property type="entry name" value="Lysozyme-like"/>
    <property type="match status" value="1"/>
</dbReference>
<dbReference type="AlphaFoldDB" id="A0A0F7G0M5"/>
<dbReference type="Pfam" id="PF01464">
    <property type="entry name" value="SLT"/>
    <property type="match status" value="1"/>
</dbReference>
<dbReference type="EMBL" id="CP009922">
    <property type="protein sequence ID" value="AKG46573.1"/>
    <property type="molecule type" value="Genomic_DNA"/>
</dbReference>
<dbReference type="Gene3D" id="1.10.530.10">
    <property type="match status" value="1"/>
</dbReference>
<reference evidence="4" key="1">
    <citation type="submission" date="2019-08" db="EMBL/GenBank/DDBJ databases">
        <title>Complete genome sequence of a mangrove-derived Streptomyces xiamenensis.</title>
        <authorList>
            <person name="Xu J."/>
        </authorList>
    </citation>
    <scope>NUCLEOTIDE SEQUENCE</scope>
    <source>
        <strain evidence="4">318</strain>
    </source>
</reference>
<dbReference type="HOGENOM" id="CLU_083020_1_0_11"/>
<feature type="compositionally biased region" description="Polar residues" evidence="1">
    <location>
        <begin position="25"/>
        <end position="35"/>
    </location>
</feature>
<dbReference type="InterPro" id="IPR023346">
    <property type="entry name" value="Lysozyme-like_dom_sf"/>
</dbReference>
<evidence type="ECO:0000256" key="1">
    <source>
        <dbReference type="SAM" id="MobiDB-lite"/>
    </source>
</evidence>
<dbReference type="PATRIC" id="fig|408015.6.peg.5252"/>
<keyword evidence="5" id="KW-1185">Reference proteome</keyword>
<dbReference type="InterPro" id="IPR008258">
    <property type="entry name" value="Transglycosylase_SLT_dom_1"/>
</dbReference>
<feature type="compositionally biased region" description="Basic and acidic residues" evidence="1">
    <location>
        <begin position="146"/>
        <end position="158"/>
    </location>
</feature>
<protein>
    <submittedName>
        <fullName evidence="4">Lytic transglycosylase catalytic</fullName>
    </submittedName>
</protein>
<dbReference type="STRING" id="408015.SXIM_51890"/>
<feature type="chain" id="PRO_5002515535" evidence="2">
    <location>
        <begin position="19"/>
        <end position="264"/>
    </location>
</feature>
<gene>
    <name evidence="4" type="ORF">SXIM_51890</name>
</gene>
<feature type="signal peptide" evidence="2">
    <location>
        <begin position="1"/>
        <end position="18"/>
    </location>
</feature>
<dbReference type="KEGG" id="sxi:SXIM_51890"/>
<evidence type="ECO:0000259" key="3">
    <source>
        <dbReference type="Pfam" id="PF01464"/>
    </source>
</evidence>
<sequence length="264" mass="26349">MTAGAAALSLVHAPGAAADAHTSAVAPTTMSTSAPAFTPPAGQGTTDQAPEAGDSAAAGSGDTGSAAAAADTAEAPAAKPAAAAADTAEAPAAKPAAAAADTAEAPAAKPAAAAADTAAQAPQKKSAPADKGRGAQYNADGTLVTIDRKEQPKPKPASDEQIDQWINEALDVMKAHGIPGSYDGIKSNLMRESSGDPHTINMWDSNAHKNIPSKGLLQVIDPTFEQYHVDGTSKDVYDPVANIAAACNYAADRYGSMDNVNSAY</sequence>
<accession>A0A0F7G0M5</accession>